<sequence length="193" mass="21901">MDGHNSPSFWSSYLGFGIGDPLPGFRPNYNGNALIGQLHVGNKSLKKGQQYELFLTRPIMDGFHGRDKEQMRQTILKHESVFRHQKVSNFEERTCEFSRQAFSRSLVQFKQGKDRLDCSLVLLPLGVKTFLTGVPFTLLLLAGSTCSLHQPIFGFKNRMYISIESAPFWKAGTSGQMLKTIRKEEVAICRLIL</sequence>
<gene>
    <name evidence="1" type="ORF">ORAREDHAP_LOCUS23251</name>
</gene>
<evidence type="ECO:0000313" key="2">
    <source>
        <dbReference type="Proteomes" id="UP000507245"/>
    </source>
</evidence>
<dbReference type="EMBL" id="CAEKKB010000003">
    <property type="protein sequence ID" value="CAB4305307.1"/>
    <property type="molecule type" value="Genomic_DNA"/>
</dbReference>
<dbReference type="PANTHER" id="PTHR33167:SF70">
    <property type="entry name" value="DUF3741 DOMAIN-CONTAINING PROTEIN"/>
    <property type="match status" value="1"/>
</dbReference>
<protein>
    <submittedName>
        <fullName evidence="1">Uncharacterized protein</fullName>
    </submittedName>
</protein>
<keyword evidence="2" id="KW-1185">Reference proteome</keyword>
<name>A0A6J5WZ83_PRUAR</name>
<organism evidence="1 2">
    <name type="scientific">Prunus armeniaca</name>
    <name type="common">Apricot</name>
    <name type="synonym">Armeniaca vulgaris</name>
    <dbReference type="NCBI Taxonomy" id="36596"/>
    <lineage>
        <taxon>Eukaryota</taxon>
        <taxon>Viridiplantae</taxon>
        <taxon>Streptophyta</taxon>
        <taxon>Embryophyta</taxon>
        <taxon>Tracheophyta</taxon>
        <taxon>Spermatophyta</taxon>
        <taxon>Magnoliopsida</taxon>
        <taxon>eudicotyledons</taxon>
        <taxon>Gunneridae</taxon>
        <taxon>Pentapetalae</taxon>
        <taxon>rosids</taxon>
        <taxon>fabids</taxon>
        <taxon>Rosales</taxon>
        <taxon>Rosaceae</taxon>
        <taxon>Amygdaloideae</taxon>
        <taxon>Amygdaleae</taxon>
        <taxon>Prunus</taxon>
    </lineage>
</organism>
<dbReference type="Proteomes" id="UP000507245">
    <property type="component" value="Unassembled WGS sequence"/>
</dbReference>
<proteinExistence type="predicted"/>
<evidence type="ECO:0000313" key="1">
    <source>
        <dbReference type="EMBL" id="CAB4305307.1"/>
    </source>
</evidence>
<dbReference type="PANTHER" id="PTHR33167">
    <property type="entry name" value="TRANSCRIPTION FACTOR, PUTATIVE (DUF863)-RELATED"/>
    <property type="match status" value="1"/>
</dbReference>
<accession>A0A6J5WZ83</accession>
<reference evidence="2" key="1">
    <citation type="journal article" date="2020" name="Genome Biol.">
        <title>Gamete binning: chromosome-level and haplotype-resolved genome assembly enabled by high-throughput single-cell sequencing of gamete genomes.</title>
        <authorList>
            <person name="Campoy J.A."/>
            <person name="Sun H."/>
            <person name="Goel M."/>
            <person name="Jiao W.-B."/>
            <person name="Folz-Donahue K."/>
            <person name="Wang N."/>
            <person name="Rubio M."/>
            <person name="Liu C."/>
            <person name="Kukat C."/>
            <person name="Ruiz D."/>
            <person name="Huettel B."/>
            <person name="Schneeberger K."/>
        </authorList>
    </citation>
    <scope>NUCLEOTIDE SEQUENCE [LARGE SCALE GENOMIC DNA]</scope>
    <source>
        <strain evidence="2">cv. Rojo Pasion</strain>
    </source>
</reference>
<dbReference type="AlphaFoldDB" id="A0A6J5WZ83"/>